<dbReference type="Gramene" id="OB01G20590.1">
    <property type="protein sequence ID" value="OB01G20590.1"/>
    <property type="gene ID" value="OB01G20590"/>
</dbReference>
<reference evidence="1" key="2">
    <citation type="submission" date="2013-04" db="UniProtKB">
        <authorList>
            <consortium name="EnsemblPlants"/>
        </authorList>
    </citation>
    <scope>IDENTIFICATION</scope>
</reference>
<dbReference type="EnsemblPlants" id="OB01G20590.1">
    <property type="protein sequence ID" value="OB01G20590.1"/>
    <property type="gene ID" value="OB01G20590"/>
</dbReference>
<accession>J3KYK3</accession>
<dbReference type="Proteomes" id="UP000006038">
    <property type="component" value="Chromosome 1"/>
</dbReference>
<evidence type="ECO:0000313" key="1">
    <source>
        <dbReference type="EnsemblPlants" id="OB01G20590.1"/>
    </source>
</evidence>
<protein>
    <submittedName>
        <fullName evidence="1">Uncharacterized protein</fullName>
    </submittedName>
</protein>
<reference evidence="1" key="1">
    <citation type="journal article" date="2013" name="Nat. Commun.">
        <title>Whole-genome sequencing of Oryza brachyantha reveals mechanisms underlying Oryza genome evolution.</title>
        <authorList>
            <person name="Chen J."/>
            <person name="Huang Q."/>
            <person name="Gao D."/>
            <person name="Wang J."/>
            <person name="Lang Y."/>
            <person name="Liu T."/>
            <person name="Li B."/>
            <person name="Bai Z."/>
            <person name="Luis Goicoechea J."/>
            <person name="Liang C."/>
            <person name="Chen C."/>
            <person name="Zhang W."/>
            <person name="Sun S."/>
            <person name="Liao Y."/>
            <person name="Zhang X."/>
            <person name="Yang L."/>
            <person name="Song C."/>
            <person name="Wang M."/>
            <person name="Shi J."/>
            <person name="Liu G."/>
            <person name="Liu J."/>
            <person name="Zhou H."/>
            <person name="Zhou W."/>
            <person name="Yu Q."/>
            <person name="An N."/>
            <person name="Chen Y."/>
            <person name="Cai Q."/>
            <person name="Wang B."/>
            <person name="Liu B."/>
            <person name="Min J."/>
            <person name="Huang Y."/>
            <person name="Wu H."/>
            <person name="Li Z."/>
            <person name="Zhang Y."/>
            <person name="Yin Y."/>
            <person name="Song W."/>
            <person name="Jiang J."/>
            <person name="Jackson S.A."/>
            <person name="Wing R.A."/>
            <person name="Wang J."/>
            <person name="Chen M."/>
        </authorList>
    </citation>
    <scope>NUCLEOTIDE SEQUENCE [LARGE SCALE GENOMIC DNA]</scope>
    <source>
        <strain evidence="1">cv. IRGC 101232</strain>
    </source>
</reference>
<dbReference type="HOGENOM" id="CLU_2137324_0_0_1"/>
<dbReference type="AlphaFoldDB" id="J3KYK3"/>
<sequence length="113" mass="12279">MGTRTTRRIWWQDRRYAVESLSFTQCFAKGFAHAHHLLVVLPTRKGAAAVAIETVGRCEGTHRGKIKLSHCTAVSWPPTAGTAAAAAAEVASIATRSVHVRCALSTYPFRSTE</sequence>
<organism evidence="1">
    <name type="scientific">Oryza brachyantha</name>
    <name type="common">malo sina</name>
    <dbReference type="NCBI Taxonomy" id="4533"/>
    <lineage>
        <taxon>Eukaryota</taxon>
        <taxon>Viridiplantae</taxon>
        <taxon>Streptophyta</taxon>
        <taxon>Embryophyta</taxon>
        <taxon>Tracheophyta</taxon>
        <taxon>Spermatophyta</taxon>
        <taxon>Magnoliopsida</taxon>
        <taxon>Liliopsida</taxon>
        <taxon>Poales</taxon>
        <taxon>Poaceae</taxon>
        <taxon>BOP clade</taxon>
        <taxon>Oryzoideae</taxon>
        <taxon>Oryzeae</taxon>
        <taxon>Oryzinae</taxon>
        <taxon>Oryza</taxon>
    </lineage>
</organism>
<proteinExistence type="predicted"/>
<name>J3KYK3_ORYBR</name>
<keyword evidence="2" id="KW-1185">Reference proteome</keyword>
<evidence type="ECO:0000313" key="2">
    <source>
        <dbReference type="Proteomes" id="UP000006038"/>
    </source>
</evidence>